<feature type="region of interest" description="Disordered" evidence="1">
    <location>
        <begin position="1"/>
        <end position="34"/>
    </location>
</feature>
<feature type="compositionally biased region" description="Basic and acidic residues" evidence="1">
    <location>
        <begin position="1"/>
        <end position="19"/>
    </location>
</feature>
<proteinExistence type="predicted"/>
<feature type="compositionally biased region" description="Low complexity" evidence="1">
    <location>
        <begin position="58"/>
        <end position="78"/>
    </location>
</feature>
<gene>
    <name evidence="3" type="ORF">H7C19_18015</name>
</gene>
<reference evidence="3 4" key="1">
    <citation type="submission" date="2020-08" db="EMBL/GenBank/DDBJ databases">
        <title>Cohnella phylogeny.</title>
        <authorList>
            <person name="Dunlap C."/>
        </authorList>
    </citation>
    <scope>NUCLEOTIDE SEQUENCE [LARGE SCALE GENOMIC DNA]</scope>
    <source>
        <strain evidence="3 4">DSM 28246</strain>
    </source>
</reference>
<dbReference type="Proteomes" id="UP000547209">
    <property type="component" value="Unassembled WGS sequence"/>
</dbReference>
<accession>A0A7X0VFZ2</accession>
<evidence type="ECO:0000256" key="2">
    <source>
        <dbReference type="SAM" id="Phobius"/>
    </source>
</evidence>
<organism evidence="3 4">
    <name type="scientific">Cohnella nanjingensis</name>
    <dbReference type="NCBI Taxonomy" id="1387779"/>
    <lineage>
        <taxon>Bacteria</taxon>
        <taxon>Bacillati</taxon>
        <taxon>Bacillota</taxon>
        <taxon>Bacilli</taxon>
        <taxon>Bacillales</taxon>
        <taxon>Paenibacillaceae</taxon>
        <taxon>Cohnella</taxon>
    </lineage>
</organism>
<comment type="caution">
    <text evidence="3">The sequence shown here is derived from an EMBL/GenBank/DDBJ whole genome shotgun (WGS) entry which is preliminary data.</text>
</comment>
<name>A0A7X0VFZ2_9BACL</name>
<sequence length="381" mass="41042">MTNESLHAREEKQRTDDAWAKFQSRSAGEPMHPNWAVWSEADALVAKSRPRAATIDEASASAPHAEQAEAPAAIQPPGLESPPRRLSRPPRGRRKWAALAAAGVLFGALLATPAGDRALASILAQFRMQDVTVVNEDDLQQLFNQFVSDGQTRESINRFGSFASTNGTISGSYEPKEAARLLGYPGLPQGLEAELSGSGTAQGRQSAYVSASQRVTFSLNVAPINEALKRLGAKKLLSPAVDGKPITLSIPEAVSYRLPGKGAAELRQMNVPVVTVDPSIDVKQALDAVLDFPLLPSRLKQSLQQSRILSGDIPMPVFAGQGAVQREIGGVKVIVQKVVYGDQTQYQATWVKDGQMLTFEGGRDYDTEEAFDGKLKEWLGA</sequence>
<feature type="region of interest" description="Disordered" evidence="1">
    <location>
        <begin position="49"/>
        <end position="92"/>
    </location>
</feature>
<dbReference type="EMBL" id="JACJVP010000029">
    <property type="protein sequence ID" value="MBB6672580.1"/>
    <property type="molecule type" value="Genomic_DNA"/>
</dbReference>
<keyword evidence="4" id="KW-1185">Reference proteome</keyword>
<evidence type="ECO:0000256" key="1">
    <source>
        <dbReference type="SAM" id="MobiDB-lite"/>
    </source>
</evidence>
<evidence type="ECO:0008006" key="5">
    <source>
        <dbReference type="Google" id="ProtNLM"/>
    </source>
</evidence>
<evidence type="ECO:0000313" key="3">
    <source>
        <dbReference type="EMBL" id="MBB6672580.1"/>
    </source>
</evidence>
<dbReference type="RefSeq" id="WP_185144058.1">
    <property type="nucleotide sequence ID" value="NZ_JACJVP010000029.1"/>
</dbReference>
<keyword evidence="2" id="KW-0812">Transmembrane</keyword>
<feature type="transmembrane region" description="Helical" evidence="2">
    <location>
        <begin position="96"/>
        <end position="115"/>
    </location>
</feature>
<keyword evidence="2" id="KW-1133">Transmembrane helix</keyword>
<dbReference type="AlphaFoldDB" id="A0A7X0VFZ2"/>
<protein>
    <recommendedName>
        <fullName evidence="5">DUF4367 domain-containing protein</fullName>
    </recommendedName>
</protein>
<keyword evidence="2" id="KW-0472">Membrane</keyword>
<evidence type="ECO:0000313" key="4">
    <source>
        <dbReference type="Proteomes" id="UP000547209"/>
    </source>
</evidence>